<dbReference type="PROSITE" id="PS50949">
    <property type="entry name" value="HTH_GNTR"/>
    <property type="match status" value="1"/>
</dbReference>
<evidence type="ECO:0000256" key="1">
    <source>
        <dbReference type="ARBA" id="ARBA00023015"/>
    </source>
</evidence>
<keyword evidence="2" id="KW-0238">DNA-binding</keyword>
<dbReference type="GO" id="GO:0003677">
    <property type="term" value="F:DNA binding"/>
    <property type="evidence" value="ECO:0007669"/>
    <property type="project" value="UniProtKB-KW"/>
</dbReference>
<dbReference type="InterPro" id="IPR036388">
    <property type="entry name" value="WH-like_DNA-bd_sf"/>
</dbReference>
<dbReference type="SMART" id="SM00345">
    <property type="entry name" value="HTH_GNTR"/>
    <property type="match status" value="1"/>
</dbReference>
<dbReference type="CDD" id="cd07377">
    <property type="entry name" value="WHTH_GntR"/>
    <property type="match status" value="1"/>
</dbReference>
<reference evidence="5 6" key="1">
    <citation type="submission" date="2020-07" db="EMBL/GenBank/DDBJ databases">
        <title>Taxonomic revisions and descriptions of new bacterial species based on genomic comparisons in the high-G+C-content subgroup of the family Alcaligenaceae.</title>
        <authorList>
            <person name="Szabo A."/>
            <person name="Felfoldi T."/>
        </authorList>
    </citation>
    <scope>NUCLEOTIDE SEQUENCE [LARGE SCALE GENOMIC DNA]</scope>
    <source>
        <strain evidence="5 6">DSM 25264</strain>
    </source>
</reference>
<accession>A0A853FAF5</accession>
<dbReference type="SUPFAM" id="SSF46785">
    <property type="entry name" value="Winged helix' DNA-binding domain"/>
    <property type="match status" value="1"/>
</dbReference>
<dbReference type="InterPro" id="IPR008920">
    <property type="entry name" value="TF_FadR/GntR_C"/>
</dbReference>
<dbReference type="InterPro" id="IPR011711">
    <property type="entry name" value="GntR_C"/>
</dbReference>
<dbReference type="OrthoDB" id="8680857at2"/>
<sequence length="233" mass="26459">MTRPARVPAASVPAKRRSTSSQVFEKLRDMVILYEIKPGERLNEVALAEKLGVSRTPVRDALHLLARDGFLEESGRGYIRRPLNLKEMLDVYEAREAIEVECLKLASQRATPEQIAEIEAFLAESRTVPENYPVLDLVSLDEKFHDMLAQLSGNNELRRILNELNGRIRFVRWINMEQIGRGKTQAEHAAILQALRDKDADAAEACMRSHISQRTAQIKESITEGLARIFLRD</sequence>
<keyword evidence="3" id="KW-0804">Transcription</keyword>
<evidence type="ECO:0000256" key="2">
    <source>
        <dbReference type="ARBA" id="ARBA00023125"/>
    </source>
</evidence>
<organism evidence="5 6">
    <name type="scientific">Allopusillimonas soli</name>
    <dbReference type="NCBI Taxonomy" id="659016"/>
    <lineage>
        <taxon>Bacteria</taxon>
        <taxon>Pseudomonadati</taxon>
        <taxon>Pseudomonadota</taxon>
        <taxon>Betaproteobacteria</taxon>
        <taxon>Burkholderiales</taxon>
        <taxon>Alcaligenaceae</taxon>
        <taxon>Allopusillimonas</taxon>
    </lineage>
</organism>
<dbReference type="EMBL" id="JACCEW010000003">
    <property type="protein sequence ID" value="NYT37694.1"/>
    <property type="molecule type" value="Genomic_DNA"/>
</dbReference>
<evidence type="ECO:0000313" key="6">
    <source>
        <dbReference type="Proteomes" id="UP000580517"/>
    </source>
</evidence>
<dbReference type="InterPro" id="IPR000524">
    <property type="entry name" value="Tscrpt_reg_HTH_GntR"/>
</dbReference>
<proteinExistence type="predicted"/>
<gene>
    <name evidence="5" type="ORF">H0A68_12480</name>
</gene>
<dbReference type="Gene3D" id="1.10.10.10">
    <property type="entry name" value="Winged helix-like DNA-binding domain superfamily/Winged helix DNA-binding domain"/>
    <property type="match status" value="1"/>
</dbReference>
<dbReference type="PANTHER" id="PTHR43537:SF45">
    <property type="entry name" value="GNTR FAMILY REGULATORY PROTEIN"/>
    <property type="match status" value="1"/>
</dbReference>
<dbReference type="PANTHER" id="PTHR43537">
    <property type="entry name" value="TRANSCRIPTIONAL REGULATOR, GNTR FAMILY"/>
    <property type="match status" value="1"/>
</dbReference>
<dbReference type="PRINTS" id="PR00035">
    <property type="entry name" value="HTHGNTR"/>
</dbReference>
<name>A0A853FAF5_9BURK</name>
<protein>
    <submittedName>
        <fullName evidence="5">GntR family transcriptional regulator</fullName>
    </submittedName>
</protein>
<dbReference type="SMART" id="SM00895">
    <property type="entry name" value="FCD"/>
    <property type="match status" value="1"/>
</dbReference>
<dbReference type="Gene3D" id="1.20.120.530">
    <property type="entry name" value="GntR ligand-binding domain-like"/>
    <property type="match status" value="1"/>
</dbReference>
<evidence type="ECO:0000313" key="5">
    <source>
        <dbReference type="EMBL" id="NYT37694.1"/>
    </source>
</evidence>
<dbReference type="RefSeq" id="WP_129969192.1">
    <property type="nucleotide sequence ID" value="NZ_JACCEW010000003.1"/>
</dbReference>
<dbReference type="SUPFAM" id="SSF48008">
    <property type="entry name" value="GntR ligand-binding domain-like"/>
    <property type="match status" value="1"/>
</dbReference>
<dbReference type="InterPro" id="IPR036390">
    <property type="entry name" value="WH_DNA-bd_sf"/>
</dbReference>
<dbReference type="GO" id="GO:0003700">
    <property type="term" value="F:DNA-binding transcription factor activity"/>
    <property type="evidence" value="ECO:0007669"/>
    <property type="project" value="InterPro"/>
</dbReference>
<dbReference type="Pfam" id="PF00392">
    <property type="entry name" value="GntR"/>
    <property type="match status" value="1"/>
</dbReference>
<evidence type="ECO:0000256" key="3">
    <source>
        <dbReference type="ARBA" id="ARBA00023163"/>
    </source>
</evidence>
<evidence type="ECO:0000259" key="4">
    <source>
        <dbReference type="PROSITE" id="PS50949"/>
    </source>
</evidence>
<dbReference type="Proteomes" id="UP000580517">
    <property type="component" value="Unassembled WGS sequence"/>
</dbReference>
<dbReference type="Pfam" id="PF07729">
    <property type="entry name" value="FCD"/>
    <property type="match status" value="1"/>
</dbReference>
<keyword evidence="1" id="KW-0805">Transcription regulation</keyword>
<dbReference type="AlphaFoldDB" id="A0A853FAF5"/>
<comment type="caution">
    <text evidence="5">The sequence shown here is derived from an EMBL/GenBank/DDBJ whole genome shotgun (WGS) entry which is preliminary data.</text>
</comment>
<feature type="domain" description="HTH gntR-type" evidence="4">
    <location>
        <begin position="17"/>
        <end position="83"/>
    </location>
</feature>
<keyword evidence="6" id="KW-1185">Reference proteome</keyword>